<organism evidence="1 2">
    <name type="scientific">Pseudomonas fluorescens</name>
    <dbReference type="NCBI Taxonomy" id="294"/>
    <lineage>
        <taxon>Bacteria</taxon>
        <taxon>Pseudomonadati</taxon>
        <taxon>Pseudomonadota</taxon>
        <taxon>Gammaproteobacteria</taxon>
        <taxon>Pseudomonadales</taxon>
        <taxon>Pseudomonadaceae</taxon>
        <taxon>Pseudomonas</taxon>
    </lineage>
</organism>
<dbReference type="PATRIC" id="fig|294.162.peg.2691"/>
<sequence>MNTETPAGALTAHNLISCIEQLSLQDYDDFTHSTQIATRSADMVSSRFANSTKWLHEYVTTLNFLGWSVFQDAIFTRTQHTLSKSIAEFLVQSAQAMPDTRQGNAMIDTLDALKTDEPALYSLDEESLLGERFQVIPVRYDSKGFLEVAVFNLELVTSTKRSNFLFFHTEEQTTKIIQHRATLKLDKNVLESKRALLDRKRSEIRMKRFDLQKSTNNTSVIVPYHRQ</sequence>
<dbReference type="Proteomes" id="UP000050349">
    <property type="component" value="Unassembled WGS sequence"/>
</dbReference>
<dbReference type="AlphaFoldDB" id="A0A0P8ZR27"/>
<gene>
    <name evidence="1" type="ORF">AN403_3214</name>
</gene>
<dbReference type="OrthoDB" id="6867117at2"/>
<dbReference type="RefSeq" id="WP_057397807.1">
    <property type="nucleotide sequence ID" value="NZ_LJXB01000075.1"/>
</dbReference>
<evidence type="ECO:0000313" key="1">
    <source>
        <dbReference type="EMBL" id="KPU59612.1"/>
    </source>
</evidence>
<proteinExistence type="predicted"/>
<name>A0A0P8ZR27_PSEFL</name>
<reference evidence="1 2" key="1">
    <citation type="submission" date="2015-09" db="EMBL/GenBank/DDBJ databases">
        <authorList>
            <person name="Jackson K.R."/>
            <person name="Lunt B.L."/>
            <person name="Fisher J.N.B."/>
            <person name="Gardner A.V."/>
            <person name="Bailey M.E."/>
            <person name="Deus L.M."/>
            <person name="Earl A.S."/>
            <person name="Gibby P.D."/>
            <person name="Hartmann K.A."/>
            <person name="Liu J.E."/>
            <person name="Manci A.M."/>
            <person name="Nielsen D.A."/>
            <person name="Solomon M.B."/>
            <person name="Breakwell D.P."/>
            <person name="Burnett S.H."/>
            <person name="Grose J.H."/>
        </authorList>
    </citation>
    <scope>NUCLEOTIDE SEQUENCE [LARGE SCALE GENOMIC DNA]</scope>
    <source>
        <strain evidence="1 2">S613</strain>
    </source>
</reference>
<dbReference type="EMBL" id="LJXB01000075">
    <property type="protein sequence ID" value="KPU59612.1"/>
    <property type="molecule type" value="Genomic_DNA"/>
</dbReference>
<protein>
    <submittedName>
        <fullName evidence="1">Uncharacterized protein</fullName>
    </submittedName>
</protein>
<evidence type="ECO:0000313" key="2">
    <source>
        <dbReference type="Proteomes" id="UP000050349"/>
    </source>
</evidence>
<comment type="caution">
    <text evidence="1">The sequence shown here is derived from an EMBL/GenBank/DDBJ whole genome shotgun (WGS) entry which is preliminary data.</text>
</comment>
<accession>A0A0P8ZR27</accession>